<keyword evidence="2" id="KW-1185">Reference proteome</keyword>
<dbReference type="EMBL" id="VIKR01000002">
    <property type="protein sequence ID" value="TQV75024.1"/>
    <property type="molecule type" value="Genomic_DNA"/>
</dbReference>
<dbReference type="AlphaFoldDB" id="A0A545TCS8"/>
<evidence type="ECO:0000313" key="2">
    <source>
        <dbReference type="Proteomes" id="UP000317839"/>
    </source>
</evidence>
<protein>
    <submittedName>
        <fullName evidence="1">Uncharacterized protein</fullName>
    </submittedName>
</protein>
<dbReference type="Proteomes" id="UP000317839">
    <property type="component" value="Unassembled WGS sequence"/>
</dbReference>
<organism evidence="1 2">
    <name type="scientific">Aliikangiella marina</name>
    <dbReference type="NCBI Taxonomy" id="1712262"/>
    <lineage>
        <taxon>Bacteria</taxon>
        <taxon>Pseudomonadati</taxon>
        <taxon>Pseudomonadota</taxon>
        <taxon>Gammaproteobacteria</taxon>
        <taxon>Oceanospirillales</taxon>
        <taxon>Pleioneaceae</taxon>
        <taxon>Aliikangiella</taxon>
    </lineage>
</organism>
<sequence length="59" mass="6613">MQGWISHNVCSRCDRLASHDVGLAIYMTGIIKSVTDKRKGGSLTMFVLDVIDWLVMMLV</sequence>
<dbReference type="RefSeq" id="WP_142941642.1">
    <property type="nucleotide sequence ID" value="NZ_VIKR01000002.1"/>
</dbReference>
<proteinExistence type="predicted"/>
<evidence type="ECO:0000313" key="1">
    <source>
        <dbReference type="EMBL" id="TQV75024.1"/>
    </source>
</evidence>
<reference evidence="1 2" key="1">
    <citation type="submission" date="2019-06" db="EMBL/GenBank/DDBJ databases">
        <title>Draft genome of Aliikangiella marina GYP-15.</title>
        <authorList>
            <person name="Wang G."/>
        </authorList>
    </citation>
    <scope>NUCLEOTIDE SEQUENCE [LARGE SCALE GENOMIC DNA]</scope>
    <source>
        <strain evidence="1 2">GYP-15</strain>
    </source>
</reference>
<accession>A0A545TCS8</accession>
<gene>
    <name evidence="1" type="ORF">FLL45_08770</name>
</gene>
<name>A0A545TCS8_9GAMM</name>
<comment type="caution">
    <text evidence="1">The sequence shown here is derived from an EMBL/GenBank/DDBJ whole genome shotgun (WGS) entry which is preliminary data.</text>
</comment>